<accession>A0A4Q1CC39</accession>
<dbReference type="InterPro" id="IPR053728">
    <property type="entry name" value="Alginate_Permeability_Chnl"/>
</dbReference>
<keyword evidence="4" id="KW-1185">Reference proteome</keyword>
<evidence type="ECO:0000256" key="1">
    <source>
        <dbReference type="SAM" id="SignalP"/>
    </source>
</evidence>
<feature type="chain" id="PRO_5020648070" description="Alginate export domain-containing protein" evidence="1">
    <location>
        <begin position="31"/>
        <end position="514"/>
    </location>
</feature>
<dbReference type="EMBL" id="SDHX01000001">
    <property type="protein sequence ID" value="RXK56683.1"/>
    <property type="molecule type" value="Genomic_DNA"/>
</dbReference>
<gene>
    <name evidence="3" type="ORF">ESB00_12680</name>
</gene>
<dbReference type="RefSeq" id="WP_129048049.1">
    <property type="nucleotide sequence ID" value="NZ_SDHX01000001.1"/>
</dbReference>
<feature type="domain" description="Alginate export" evidence="2">
    <location>
        <begin position="61"/>
        <end position="494"/>
    </location>
</feature>
<name>A0A4Q1CC39_9BACT</name>
<protein>
    <recommendedName>
        <fullName evidence="2">Alginate export domain-containing protein</fullName>
    </recommendedName>
</protein>
<evidence type="ECO:0000313" key="3">
    <source>
        <dbReference type="EMBL" id="RXK56683.1"/>
    </source>
</evidence>
<dbReference type="InterPro" id="IPR025388">
    <property type="entry name" value="Alginate_export_dom"/>
</dbReference>
<evidence type="ECO:0000259" key="2">
    <source>
        <dbReference type="Pfam" id="PF13372"/>
    </source>
</evidence>
<sequence>MNSSVPSCPRFAKRLIALLALASVVLPTLRAQYTPPPPARPFPGFVNEQLRSDNVYASAWDIAVNVRYRFEAKDDAGFTDAGSNWDFSLRPQDDNNNAYHLLRVMPRVGYTSKWWNFLVEGRSSYTYGDERFVPTGAGQGLAERDGPIDLHQAYVFIGNHKEFPLSLKIGRQELVYGDQRLLGHLRWNNNARTFDAVKVRWQNKFFGVDAFTGGLVYNDHNNFNQANSQDVFSGLYFNFPTVAKNEIVEAYLYNRYVARGIATDSWSGIPAPFRFPGDQNLYTAALRIRSKPLAYGNWDYGIELMHQFGDRTAVAPAATVAAALAAPNLDQDAWATVLQGGYTWTEHSWQPRIGVLYSYASGDKSSADLSSQTFQNLFATTHLHYGYMDLSSLQNIHDLRLVLSAKPRSNISLAAEIHFQQLARTSDFWYNVAGVPRNFAGAAVGSGGGYRINPDYSKNLGTEVDLIAAWTFKPYAQVEAAVSRYFRGDYIKQSLKTAGSKDANYFYLQLTLNL</sequence>
<keyword evidence="1" id="KW-0732">Signal</keyword>
<dbReference type="Proteomes" id="UP000290218">
    <property type="component" value="Unassembled WGS sequence"/>
</dbReference>
<comment type="caution">
    <text evidence="3">The sequence shown here is derived from an EMBL/GenBank/DDBJ whole genome shotgun (WGS) entry which is preliminary data.</text>
</comment>
<dbReference type="OrthoDB" id="9764666at2"/>
<organism evidence="3 4">
    <name type="scientific">Oleiharenicola lentus</name>
    <dbReference type="NCBI Taxonomy" id="2508720"/>
    <lineage>
        <taxon>Bacteria</taxon>
        <taxon>Pseudomonadati</taxon>
        <taxon>Verrucomicrobiota</taxon>
        <taxon>Opitutia</taxon>
        <taxon>Opitutales</taxon>
        <taxon>Opitutaceae</taxon>
        <taxon>Oleiharenicola</taxon>
    </lineage>
</organism>
<dbReference type="Gene3D" id="2.40.160.100">
    <property type="match status" value="1"/>
</dbReference>
<proteinExistence type="predicted"/>
<evidence type="ECO:0000313" key="4">
    <source>
        <dbReference type="Proteomes" id="UP000290218"/>
    </source>
</evidence>
<reference evidence="3 4" key="1">
    <citation type="submission" date="2019-01" db="EMBL/GenBank/DDBJ databases">
        <title>Lacunisphaera sp. strain TWA-58.</title>
        <authorList>
            <person name="Chen W.-M."/>
        </authorList>
    </citation>
    <scope>NUCLEOTIDE SEQUENCE [LARGE SCALE GENOMIC DNA]</scope>
    <source>
        <strain evidence="3 4">TWA-58</strain>
    </source>
</reference>
<dbReference type="AlphaFoldDB" id="A0A4Q1CC39"/>
<feature type="signal peptide" evidence="1">
    <location>
        <begin position="1"/>
        <end position="30"/>
    </location>
</feature>
<dbReference type="Pfam" id="PF13372">
    <property type="entry name" value="Alginate_exp"/>
    <property type="match status" value="1"/>
</dbReference>